<reference evidence="2" key="1">
    <citation type="submission" date="2023-07" db="EMBL/GenBank/DDBJ databases">
        <authorList>
            <consortium name="AG Swart"/>
            <person name="Singh M."/>
            <person name="Singh A."/>
            <person name="Seah K."/>
            <person name="Emmerich C."/>
        </authorList>
    </citation>
    <scope>NUCLEOTIDE SEQUENCE</scope>
    <source>
        <strain evidence="2">DP1</strain>
    </source>
</reference>
<organism evidence="2 3">
    <name type="scientific">Euplotes crassus</name>
    <dbReference type="NCBI Taxonomy" id="5936"/>
    <lineage>
        <taxon>Eukaryota</taxon>
        <taxon>Sar</taxon>
        <taxon>Alveolata</taxon>
        <taxon>Ciliophora</taxon>
        <taxon>Intramacronucleata</taxon>
        <taxon>Spirotrichea</taxon>
        <taxon>Hypotrichia</taxon>
        <taxon>Euplotida</taxon>
        <taxon>Euplotidae</taxon>
        <taxon>Moneuplotes</taxon>
    </lineage>
</organism>
<dbReference type="Proteomes" id="UP001295684">
    <property type="component" value="Unassembled WGS sequence"/>
</dbReference>
<gene>
    <name evidence="2" type="ORF">ECRASSUSDP1_LOCUS11924</name>
</gene>
<name>A0AAD1UNG6_EUPCR</name>
<accession>A0AAD1UNG6</accession>
<keyword evidence="3" id="KW-1185">Reference proteome</keyword>
<evidence type="ECO:0000313" key="2">
    <source>
        <dbReference type="EMBL" id="CAI2370608.1"/>
    </source>
</evidence>
<evidence type="ECO:0000256" key="1">
    <source>
        <dbReference type="SAM" id="MobiDB-lite"/>
    </source>
</evidence>
<proteinExistence type="predicted"/>
<feature type="region of interest" description="Disordered" evidence="1">
    <location>
        <begin position="131"/>
        <end position="157"/>
    </location>
</feature>
<dbReference type="EMBL" id="CAMPGE010011799">
    <property type="protein sequence ID" value="CAI2370608.1"/>
    <property type="molecule type" value="Genomic_DNA"/>
</dbReference>
<protein>
    <submittedName>
        <fullName evidence="2">Uncharacterized protein</fullName>
    </submittedName>
</protein>
<dbReference type="AlphaFoldDB" id="A0AAD1UNG6"/>
<evidence type="ECO:0000313" key="3">
    <source>
        <dbReference type="Proteomes" id="UP001295684"/>
    </source>
</evidence>
<comment type="caution">
    <text evidence="2">The sequence shown here is derived from an EMBL/GenBank/DDBJ whole genome shotgun (WGS) entry which is preliminary data.</text>
</comment>
<sequence>MNISNPQVIRSENEFTNVRRNPYFKSMKRMINLQNLFKDQKELSRRQGRLEDLQKRKLSHSFESKKHLMPAQKNTKPYANLVYKSSQHKPIEIHKSYELLPSQAILTAHRASLDSTQTPYLKKVLSKSTTQKNIGSVPHHSRDGSLINPPKFDPSQSIPASECTIKVIKQDKLNKIKQKYNKQMMANRVNRDIGYRQCNLNYSLGI</sequence>